<reference evidence="1" key="1">
    <citation type="submission" date="2014-11" db="EMBL/GenBank/DDBJ databases">
        <authorList>
            <person name="Amaro Gonzalez C."/>
        </authorList>
    </citation>
    <scope>NUCLEOTIDE SEQUENCE</scope>
</reference>
<proteinExistence type="predicted"/>
<reference evidence="1" key="2">
    <citation type="journal article" date="2015" name="Fish Shellfish Immunol.">
        <title>Early steps in the European eel (Anguilla anguilla)-Vibrio vulnificus interaction in the gills: Role of the RtxA13 toxin.</title>
        <authorList>
            <person name="Callol A."/>
            <person name="Pajuelo D."/>
            <person name="Ebbesson L."/>
            <person name="Teles M."/>
            <person name="MacKenzie S."/>
            <person name="Amaro C."/>
        </authorList>
    </citation>
    <scope>NUCLEOTIDE SEQUENCE</scope>
</reference>
<dbReference type="AlphaFoldDB" id="A0A0E9VDK1"/>
<dbReference type="EMBL" id="GBXM01033324">
    <property type="protein sequence ID" value="JAH75253.1"/>
    <property type="molecule type" value="Transcribed_RNA"/>
</dbReference>
<sequence>MAIVCYSVNLHFIGCTRRITLLKGLEFKGIIFDSLAIQQSVHREH</sequence>
<protein>
    <submittedName>
        <fullName evidence="1">Uncharacterized protein</fullName>
    </submittedName>
</protein>
<organism evidence="1">
    <name type="scientific">Anguilla anguilla</name>
    <name type="common">European freshwater eel</name>
    <name type="synonym">Muraena anguilla</name>
    <dbReference type="NCBI Taxonomy" id="7936"/>
    <lineage>
        <taxon>Eukaryota</taxon>
        <taxon>Metazoa</taxon>
        <taxon>Chordata</taxon>
        <taxon>Craniata</taxon>
        <taxon>Vertebrata</taxon>
        <taxon>Euteleostomi</taxon>
        <taxon>Actinopterygii</taxon>
        <taxon>Neopterygii</taxon>
        <taxon>Teleostei</taxon>
        <taxon>Anguilliformes</taxon>
        <taxon>Anguillidae</taxon>
        <taxon>Anguilla</taxon>
    </lineage>
</organism>
<evidence type="ECO:0000313" key="1">
    <source>
        <dbReference type="EMBL" id="JAH75253.1"/>
    </source>
</evidence>
<accession>A0A0E9VDK1</accession>
<name>A0A0E9VDK1_ANGAN</name>